<dbReference type="RefSeq" id="XP_001884160.1">
    <property type="nucleotide sequence ID" value="XM_001884125.1"/>
</dbReference>
<dbReference type="InParanoid" id="B0DJX1"/>
<dbReference type="HOGENOM" id="CLU_1332116_0_0_1"/>
<reference evidence="1 2" key="1">
    <citation type="journal article" date="2008" name="Nature">
        <title>The genome of Laccaria bicolor provides insights into mycorrhizal symbiosis.</title>
        <authorList>
            <person name="Martin F."/>
            <person name="Aerts A."/>
            <person name="Ahren D."/>
            <person name="Brun A."/>
            <person name="Danchin E.G.J."/>
            <person name="Duchaussoy F."/>
            <person name="Gibon J."/>
            <person name="Kohler A."/>
            <person name="Lindquist E."/>
            <person name="Pereda V."/>
            <person name="Salamov A."/>
            <person name="Shapiro H.J."/>
            <person name="Wuyts J."/>
            <person name="Blaudez D."/>
            <person name="Buee M."/>
            <person name="Brokstein P."/>
            <person name="Canbaeck B."/>
            <person name="Cohen D."/>
            <person name="Courty P.E."/>
            <person name="Coutinho P.M."/>
            <person name="Delaruelle C."/>
            <person name="Detter J.C."/>
            <person name="Deveau A."/>
            <person name="DiFazio S."/>
            <person name="Duplessis S."/>
            <person name="Fraissinet-Tachet L."/>
            <person name="Lucic E."/>
            <person name="Frey-Klett P."/>
            <person name="Fourrey C."/>
            <person name="Feussner I."/>
            <person name="Gay G."/>
            <person name="Grimwood J."/>
            <person name="Hoegger P.J."/>
            <person name="Jain P."/>
            <person name="Kilaru S."/>
            <person name="Labbe J."/>
            <person name="Lin Y.C."/>
            <person name="Legue V."/>
            <person name="Le Tacon F."/>
            <person name="Marmeisse R."/>
            <person name="Melayah D."/>
            <person name="Montanini B."/>
            <person name="Muratet M."/>
            <person name="Nehls U."/>
            <person name="Niculita-Hirzel H."/>
            <person name="Oudot-Le Secq M.P."/>
            <person name="Peter M."/>
            <person name="Quesneville H."/>
            <person name="Rajashekar B."/>
            <person name="Reich M."/>
            <person name="Rouhier N."/>
            <person name="Schmutz J."/>
            <person name="Yin T."/>
            <person name="Chalot M."/>
            <person name="Henrissat B."/>
            <person name="Kuees U."/>
            <person name="Lucas S."/>
            <person name="Van de Peer Y."/>
            <person name="Podila G.K."/>
            <person name="Polle A."/>
            <person name="Pukkila P.J."/>
            <person name="Richardson P.M."/>
            <person name="Rouze P."/>
            <person name="Sanders I.R."/>
            <person name="Stajich J.E."/>
            <person name="Tunlid A."/>
            <person name="Tuskan G."/>
            <person name="Grigoriev I.V."/>
        </authorList>
    </citation>
    <scope>NUCLEOTIDE SEQUENCE [LARGE SCALE GENOMIC DNA]</scope>
    <source>
        <strain evidence="2">S238N-H82 / ATCC MYA-4686</strain>
    </source>
</reference>
<evidence type="ECO:0000313" key="1">
    <source>
        <dbReference type="EMBL" id="EDR05195.1"/>
    </source>
</evidence>
<dbReference type="GeneID" id="6079708"/>
<evidence type="ECO:0000313" key="2">
    <source>
        <dbReference type="Proteomes" id="UP000001194"/>
    </source>
</evidence>
<name>B0DJX1_LACBS</name>
<gene>
    <name evidence="1" type="ORF">LACBIDRAFT_330014</name>
</gene>
<dbReference type="KEGG" id="lbc:LACBIDRAFT_330014"/>
<dbReference type="AlphaFoldDB" id="B0DJX1"/>
<protein>
    <submittedName>
        <fullName evidence="1">Predicted protein</fullName>
    </submittedName>
</protein>
<dbReference type="Proteomes" id="UP000001194">
    <property type="component" value="Unassembled WGS sequence"/>
</dbReference>
<organism evidence="2">
    <name type="scientific">Laccaria bicolor (strain S238N-H82 / ATCC MYA-4686)</name>
    <name type="common">Bicoloured deceiver</name>
    <name type="synonym">Laccaria laccata var. bicolor</name>
    <dbReference type="NCBI Taxonomy" id="486041"/>
    <lineage>
        <taxon>Eukaryota</taxon>
        <taxon>Fungi</taxon>
        <taxon>Dikarya</taxon>
        <taxon>Basidiomycota</taxon>
        <taxon>Agaricomycotina</taxon>
        <taxon>Agaricomycetes</taxon>
        <taxon>Agaricomycetidae</taxon>
        <taxon>Agaricales</taxon>
        <taxon>Agaricineae</taxon>
        <taxon>Hydnangiaceae</taxon>
        <taxon>Laccaria</taxon>
    </lineage>
</organism>
<keyword evidence="2" id="KW-1185">Reference proteome</keyword>
<proteinExistence type="predicted"/>
<sequence length="206" mass="23030">MTEMDDEWVEVPAIHGLIARTRFEERLKGTKRVTLRHMISTTTTSSTTSPSSLLLQSFAAAPAMFQAGECFLEDPVILLDTLLSSHGFNTIRYFSNNDLHLQTTLYGLRNQNARPSVDVGREPSPDVSLPQNIRFSFRAKAGKDELQAIPNPHAILEANAAQACRLQDANLNSVVRLHSTFVNRSHPDRIQAEDSRVVWQNYGISL</sequence>
<dbReference type="EMBL" id="DS547114">
    <property type="protein sequence ID" value="EDR05195.1"/>
    <property type="molecule type" value="Genomic_DNA"/>
</dbReference>
<accession>B0DJX1</accession>